<dbReference type="AlphaFoldDB" id="X0T1Z6"/>
<evidence type="ECO:0000313" key="1">
    <source>
        <dbReference type="EMBL" id="GAF81381.1"/>
    </source>
</evidence>
<feature type="non-terminal residue" evidence="1">
    <location>
        <position position="1"/>
    </location>
</feature>
<name>X0T1Z6_9ZZZZ</name>
<gene>
    <name evidence="1" type="ORF">S01H1_03954</name>
</gene>
<sequence length="37" mass="4230">TALMVIGGWLGLRRHWRGQREQKKLARAEGGQDLGKR</sequence>
<comment type="caution">
    <text evidence="1">The sequence shown here is derived from an EMBL/GenBank/DDBJ whole genome shotgun (WGS) entry which is preliminary data.</text>
</comment>
<reference evidence="1" key="1">
    <citation type="journal article" date="2014" name="Front. Microbiol.">
        <title>High frequency of phylogenetically diverse reductive dehalogenase-homologous genes in deep subseafloor sedimentary metagenomes.</title>
        <authorList>
            <person name="Kawai M."/>
            <person name="Futagami T."/>
            <person name="Toyoda A."/>
            <person name="Takaki Y."/>
            <person name="Nishi S."/>
            <person name="Hori S."/>
            <person name="Arai W."/>
            <person name="Tsubouchi T."/>
            <person name="Morono Y."/>
            <person name="Uchiyama I."/>
            <person name="Ito T."/>
            <person name="Fujiyama A."/>
            <person name="Inagaki F."/>
            <person name="Takami H."/>
        </authorList>
    </citation>
    <scope>NUCLEOTIDE SEQUENCE</scope>
    <source>
        <strain evidence="1">Expedition CK06-06</strain>
    </source>
</reference>
<protein>
    <submittedName>
        <fullName evidence="1">Uncharacterized protein</fullName>
    </submittedName>
</protein>
<accession>X0T1Z6</accession>
<organism evidence="1">
    <name type="scientific">marine sediment metagenome</name>
    <dbReference type="NCBI Taxonomy" id="412755"/>
    <lineage>
        <taxon>unclassified sequences</taxon>
        <taxon>metagenomes</taxon>
        <taxon>ecological metagenomes</taxon>
    </lineage>
</organism>
<proteinExistence type="predicted"/>
<dbReference type="EMBL" id="BARS01002116">
    <property type="protein sequence ID" value="GAF81381.1"/>
    <property type="molecule type" value="Genomic_DNA"/>
</dbReference>